<dbReference type="HOGENOM" id="CLU_205768_0_0_3"/>
<accession>K9WQR6</accession>
<proteinExistence type="predicted"/>
<gene>
    <name evidence="1" type="ORF">Mic7113_6531</name>
</gene>
<dbReference type="RefSeq" id="WP_015211503.1">
    <property type="nucleotide sequence ID" value="NC_019760.1"/>
</dbReference>
<reference evidence="1 2" key="1">
    <citation type="submission" date="2012-06" db="EMBL/GenBank/DDBJ databases">
        <title>Finished plasmid 2 of genome of Microcoleus sp. PCC 7113.</title>
        <authorList>
            <consortium name="US DOE Joint Genome Institute"/>
            <person name="Gugger M."/>
            <person name="Coursin T."/>
            <person name="Rippka R."/>
            <person name="Tandeau De Marsac N."/>
            <person name="Huntemann M."/>
            <person name="Wei C.-L."/>
            <person name="Han J."/>
            <person name="Detter J.C."/>
            <person name="Han C."/>
            <person name="Tapia R."/>
            <person name="Chen A."/>
            <person name="Kyrpides N."/>
            <person name="Mavromatis K."/>
            <person name="Markowitz V."/>
            <person name="Szeto E."/>
            <person name="Ivanova N."/>
            <person name="Pagani I."/>
            <person name="Pati A."/>
            <person name="Goodwin L."/>
            <person name="Nordberg H.P."/>
            <person name="Cantor M.N."/>
            <person name="Hua S.X."/>
            <person name="Woyke T."/>
            <person name="Kerfeld C.A."/>
        </authorList>
    </citation>
    <scope>NUCLEOTIDE SEQUENCE [LARGE SCALE GENOMIC DNA]</scope>
    <source>
        <strain evidence="1 2">PCC 7113</strain>
        <plasmid evidence="1 2">pMIC7113.02</plasmid>
    </source>
</reference>
<evidence type="ECO:0000313" key="1">
    <source>
        <dbReference type="EMBL" id="AFZ22109.1"/>
    </source>
</evidence>
<keyword evidence="1" id="KW-0614">Plasmid</keyword>
<organism evidence="1 2">
    <name type="scientific">Allocoleopsis franciscana PCC 7113</name>
    <dbReference type="NCBI Taxonomy" id="1173027"/>
    <lineage>
        <taxon>Bacteria</taxon>
        <taxon>Bacillati</taxon>
        <taxon>Cyanobacteriota</taxon>
        <taxon>Cyanophyceae</taxon>
        <taxon>Coleofasciculales</taxon>
        <taxon>Coleofasciculaceae</taxon>
        <taxon>Allocoleopsis</taxon>
        <taxon>Allocoleopsis franciscana</taxon>
    </lineage>
</organism>
<dbReference type="AlphaFoldDB" id="K9WQR6"/>
<name>K9WQR6_9CYAN</name>
<protein>
    <submittedName>
        <fullName evidence="1">Uncharacterized protein</fullName>
    </submittedName>
</protein>
<dbReference type="KEGG" id="mic:Mic7113_6531"/>
<geneLocation type="plasmid" evidence="1 2">
    <name>pMIC7113.02</name>
</geneLocation>
<sequence>MTPTKIHLITVIQGLILLVYKDAHAHHFEALSLNGVVYRHSGTYYSAKSAEAKGRQWIRELRHNK</sequence>
<evidence type="ECO:0000313" key="2">
    <source>
        <dbReference type="Proteomes" id="UP000010471"/>
    </source>
</evidence>
<dbReference type="EMBL" id="CP003632">
    <property type="protein sequence ID" value="AFZ22109.1"/>
    <property type="molecule type" value="Genomic_DNA"/>
</dbReference>
<dbReference type="Proteomes" id="UP000010471">
    <property type="component" value="Plasmid pMIC7113.02"/>
</dbReference>
<keyword evidence="2" id="KW-1185">Reference proteome</keyword>